<name>A0A2S7IPT0_9BACT</name>
<dbReference type="Proteomes" id="UP000239590">
    <property type="component" value="Unassembled WGS sequence"/>
</dbReference>
<gene>
    <name evidence="1" type="ORF">C5O19_08385</name>
</gene>
<sequence>MNQSILRIQVIGNTSQKLVFNVLNAINRRKGNRVRQMDFAYRDKSQRGFLNVELHEPEHVLIRRISAVEGVVRVNSVAAF</sequence>
<evidence type="ECO:0008006" key="3">
    <source>
        <dbReference type="Google" id="ProtNLM"/>
    </source>
</evidence>
<protein>
    <recommendedName>
        <fullName evidence="3">ACT domain-containing protein</fullName>
    </recommendedName>
</protein>
<evidence type="ECO:0000313" key="1">
    <source>
        <dbReference type="EMBL" id="PQA59638.1"/>
    </source>
</evidence>
<organism evidence="1 2">
    <name type="scientific">Siphonobacter curvatus</name>
    <dbReference type="NCBI Taxonomy" id="2094562"/>
    <lineage>
        <taxon>Bacteria</taxon>
        <taxon>Pseudomonadati</taxon>
        <taxon>Bacteroidota</taxon>
        <taxon>Cytophagia</taxon>
        <taxon>Cytophagales</taxon>
        <taxon>Cytophagaceae</taxon>
        <taxon>Siphonobacter</taxon>
    </lineage>
</organism>
<dbReference type="OrthoDB" id="965316at2"/>
<proteinExistence type="predicted"/>
<reference evidence="2" key="1">
    <citation type="submission" date="2018-02" db="EMBL/GenBank/DDBJ databases">
        <title>Genome sequencing of Solimonas sp. HR-BB.</title>
        <authorList>
            <person name="Lee Y."/>
            <person name="Jeon C.O."/>
        </authorList>
    </citation>
    <scope>NUCLEOTIDE SEQUENCE [LARGE SCALE GENOMIC DNA]</scope>
    <source>
        <strain evidence="2">HR-U</strain>
    </source>
</reference>
<dbReference type="AlphaFoldDB" id="A0A2S7IPT0"/>
<dbReference type="RefSeq" id="WP_104711278.1">
    <property type="nucleotide sequence ID" value="NZ_PTRA01000001.1"/>
</dbReference>
<keyword evidence="2" id="KW-1185">Reference proteome</keyword>
<accession>A0A2S7IPT0</accession>
<dbReference type="EMBL" id="PTRA01000001">
    <property type="protein sequence ID" value="PQA59638.1"/>
    <property type="molecule type" value="Genomic_DNA"/>
</dbReference>
<comment type="caution">
    <text evidence="1">The sequence shown here is derived from an EMBL/GenBank/DDBJ whole genome shotgun (WGS) entry which is preliminary data.</text>
</comment>
<evidence type="ECO:0000313" key="2">
    <source>
        <dbReference type="Proteomes" id="UP000239590"/>
    </source>
</evidence>